<dbReference type="RefSeq" id="WP_116707218.1">
    <property type="nucleotide sequence ID" value="NZ_QEKW01000002.1"/>
</dbReference>
<proteinExistence type="predicted"/>
<protein>
    <submittedName>
        <fullName evidence="3">Uncharacterized protein</fullName>
    </submittedName>
</protein>
<evidence type="ECO:0000256" key="1">
    <source>
        <dbReference type="SAM" id="MobiDB-lite"/>
    </source>
</evidence>
<dbReference type="OrthoDB" id="9928152at2"/>
<keyword evidence="2" id="KW-1133">Transmembrane helix</keyword>
<evidence type="ECO:0000313" key="4">
    <source>
        <dbReference type="Proteomes" id="UP000245639"/>
    </source>
</evidence>
<sequence length="143" mass="14987">MTYPEDDDTDRWAPPPPRREPPERPRPRRWVIALGLVTVFVLGVAGGVVADRYLAVGCRGCPPPAGEGTPLVGTIESADDGVLAVRTPGGRLVVVRAAPDTRVLDEQPRAGGAAGLVRGTRVSVLGVRDPDGLITAVEVGVPR</sequence>
<comment type="caution">
    <text evidence="3">The sequence shown here is derived from an EMBL/GenBank/DDBJ whole genome shotgun (WGS) entry which is preliminary data.</text>
</comment>
<evidence type="ECO:0000256" key="2">
    <source>
        <dbReference type="SAM" id="Phobius"/>
    </source>
</evidence>
<keyword evidence="2" id="KW-0472">Membrane</keyword>
<feature type="transmembrane region" description="Helical" evidence="2">
    <location>
        <begin position="30"/>
        <end position="50"/>
    </location>
</feature>
<organism evidence="3 4">
    <name type="scientific">Actinomycetospora cinnamomea</name>
    <dbReference type="NCBI Taxonomy" id="663609"/>
    <lineage>
        <taxon>Bacteria</taxon>
        <taxon>Bacillati</taxon>
        <taxon>Actinomycetota</taxon>
        <taxon>Actinomycetes</taxon>
        <taxon>Pseudonocardiales</taxon>
        <taxon>Pseudonocardiaceae</taxon>
        <taxon>Actinomycetospora</taxon>
    </lineage>
</organism>
<dbReference type="AlphaFoldDB" id="A0A2U1FMA9"/>
<dbReference type="Proteomes" id="UP000245639">
    <property type="component" value="Unassembled WGS sequence"/>
</dbReference>
<evidence type="ECO:0000313" key="3">
    <source>
        <dbReference type="EMBL" id="PVZ13180.1"/>
    </source>
</evidence>
<keyword evidence="2" id="KW-0812">Transmembrane</keyword>
<feature type="region of interest" description="Disordered" evidence="1">
    <location>
        <begin position="1"/>
        <end position="25"/>
    </location>
</feature>
<reference evidence="3 4" key="1">
    <citation type="submission" date="2018-04" db="EMBL/GenBank/DDBJ databases">
        <title>Genomic Encyclopedia of Type Strains, Phase IV (KMG-IV): sequencing the most valuable type-strain genomes for metagenomic binning, comparative biology and taxonomic classification.</title>
        <authorList>
            <person name="Goeker M."/>
        </authorList>
    </citation>
    <scope>NUCLEOTIDE SEQUENCE [LARGE SCALE GENOMIC DNA]</scope>
    <source>
        <strain evidence="3 4">DSM 45771</strain>
    </source>
</reference>
<name>A0A2U1FMA9_9PSEU</name>
<accession>A0A2U1FMA9</accession>
<gene>
    <name evidence="3" type="ORF">C8D89_102330</name>
</gene>
<dbReference type="EMBL" id="QEKW01000002">
    <property type="protein sequence ID" value="PVZ13180.1"/>
    <property type="molecule type" value="Genomic_DNA"/>
</dbReference>
<keyword evidence="4" id="KW-1185">Reference proteome</keyword>